<protein>
    <submittedName>
        <fullName evidence="1">Uncharacterized protein</fullName>
    </submittedName>
</protein>
<proteinExistence type="predicted"/>
<accession>A0A392W1W4</accession>
<keyword evidence="2" id="KW-1185">Reference proteome</keyword>
<comment type="caution">
    <text evidence="1">The sequence shown here is derived from an EMBL/GenBank/DDBJ whole genome shotgun (WGS) entry which is preliminary data.</text>
</comment>
<name>A0A392W1W4_9FABA</name>
<feature type="non-terminal residue" evidence="1">
    <location>
        <position position="67"/>
    </location>
</feature>
<evidence type="ECO:0000313" key="2">
    <source>
        <dbReference type="Proteomes" id="UP000265520"/>
    </source>
</evidence>
<dbReference type="AlphaFoldDB" id="A0A392W1W4"/>
<dbReference type="EMBL" id="LXQA011352031">
    <property type="protein sequence ID" value="MCI94277.1"/>
    <property type="molecule type" value="Genomic_DNA"/>
</dbReference>
<reference evidence="1 2" key="1">
    <citation type="journal article" date="2018" name="Front. Plant Sci.">
        <title>Red Clover (Trifolium pratense) and Zigzag Clover (T. medium) - A Picture of Genomic Similarities and Differences.</title>
        <authorList>
            <person name="Dluhosova J."/>
            <person name="Istvanek J."/>
            <person name="Nedelnik J."/>
            <person name="Repkova J."/>
        </authorList>
    </citation>
    <scope>NUCLEOTIDE SEQUENCE [LARGE SCALE GENOMIC DNA]</scope>
    <source>
        <strain evidence="2">cv. 10/8</strain>
        <tissue evidence="1">Leaf</tissue>
    </source>
</reference>
<sequence>EVTVGSDKQKDSATIAIENVVKVDEVAHPQSDEGLKAGTDTVNIERFDEQNKDTDVDAIDVDNLTSG</sequence>
<dbReference type="Proteomes" id="UP000265520">
    <property type="component" value="Unassembled WGS sequence"/>
</dbReference>
<evidence type="ECO:0000313" key="1">
    <source>
        <dbReference type="EMBL" id="MCI94277.1"/>
    </source>
</evidence>
<feature type="non-terminal residue" evidence="1">
    <location>
        <position position="1"/>
    </location>
</feature>
<organism evidence="1 2">
    <name type="scientific">Trifolium medium</name>
    <dbReference type="NCBI Taxonomy" id="97028"/>
    <lineage>
        <taxon>Eukaryota</taxon>
        <taxon>Viridiplantae</taxon>
        <taxon>Streptophyta</taxon>
        <taxon>Embryophyta</taxon>
        <taxon>Tracheophyta</taxon>
        <taxon>Spermatophyta</taxon>
        <taxon>Magnoliopsida</taxon>
        <taxon>eudicotyledons</taxon>
        <taxon>Gunneridae</taxon>
        <taxon>Pentapetalae</taxon>
        <taxon>rosids</taxon>
        <taxon>fabids</taxon>
        <taxon>Fabales</taxon>
        <taxon>Fabaceae</taxon>
        <taxon>Papilionoideae</taxon>
        <taxon>50 kb inversion clade</taxon>
        <taxon>NPAAA clade</taxon>
        <taxon>Hologalegina</taxon>
        <taxon>IRL clade</taxon>
        <taxon>Trifolieae</taxon>
        <taxon>Trifolium</taxon>
    </lineage>
</organism>